<dbReference type="AlphaFoldDB" id="A0A512ANC6"/>
<gene>
    <name evidence="2" type="ORF">NSE01_30260</name>
</gene>
<reference evidence="2 3" key="1">
    <citation type="submission" date="2019-07" db="EMBL/GenBank/DDBJ databases">
        <title>Whole genome shotgun sequence of Novosphingobium sediminis NBRC 106119.</title>
        <authorList>
            <person name="Hosoyama A."/>
            <person name="Uohara A."/>
            <person name="Ohji S."/>
            <person name="Ichikawa N."/>
        </authorList>
    </citation>
    <scope>NUCLEOTIDE SEQUENCE [LARGE SCALE GENOMIC DNA]</scope>
    <source>
        <strain evidence="2 3">NBRC 106119</strain>
    </source>
</reference>
<keyword evidence="3" id="KW-1185">Reference proteome</keyword>
<comment type="caution">
    <text evidence="2">The sequence shown here is derived from an EMBL/GenBank/DDBJ whole genome shotgun (WGS) entry which is preliminary data.</text>
</comment>
<dbReference type="EMBL" id="BJYR01000020">
    <property type="protein sequence ID" value="GEO01194.1"/>
    <property type="molecule type" value="Genomic_DNA"/>
</dbReference>
<accession>A0A512ANC6</accession>
<sequence>MLTAVLAVGLSGAARAGSGCKAAANAIKAAPAQQLLNAAIPPPLIESPYQNGRRQPERVRRIRWNDGTPLVSESSTNKAQAIAIKLTNTAPMTAAARSNNPDRSGR</sequence>
<name>A0A512ANC6_9SPHN</name>
<evidence type="ECO:0000313" key="2">
    <source>
        <dbReference type="EMBL" id="GEO01194.1"/>
    </source>
</evidence>
<dbReference type="Proteomes" id="UP000321464">
    <property type="component" value="Unassembled WGS sequence"/>
</dbReference>
<proteinExistence type="predicted"/>
<protein>
    <submittedName>
        <fullName evidence="2">Uncharacterized protein</fullName>
    </submittedName>
</protein>
<feature type="region of interest" description="Disordered" evidence="1">
    <location>
        <begin position="42"/>
        <end position="77"/>
    </location>
</feature>
<evidence type="ECO:0000313" key="3">
    <source>
        <dbReference type="Proteomes" id="UP000321464"/>
    </source>
</evidence>
<organism evidence="2 3">
    <name type="scientific">Novosphingobium sediminis</name>
    <dbReference type="NCBI Taxonomy" id="707214"/>
    <lineage>
        <taxon>Bacteria</taxon>
        <taxon>Pseudomonadati</taxon>
        <taxon>Pseudomonadota</taxon>
        <taxon>Alphaproteobacteria</taxon>
        <taxon>Sphingomonadales</taxon>
        <taxon>Sphingomonadaceae</taxon>
        <taxon>Novosphingobium</taxon>
    </lineage>
</organism>
<evidence type="ECO:0000256" key="1">
    <source>
        <dbReference type="SAM" id="MobiDB-lite"/>
    </source>
</evidence>